<dbReference type="EC" id="2.7.13.3" evidence="2"/>
<gene>
    <name evidence="8" type="ORF">GCM10008961_16650</name>
</gene>
<sequence length="243" mass="25444">MAAELERRRIASQQFSADIAHELNTPLSVIRGTLEAMQDGTLPATPERLARLQVQAGQVQHIAADLRLLSMADAGDLTLRPESLRADHLLEELAGAFSEAADRQGVTLHAPPLHAHAPPLTVQADPLRLGQILGNLLQNALNHTPAGGRVTLTASALSFSDDGAPGELAVTVQDTGCGIPAHQLPLVFDRLYRADPSRSRPGSGLGLSIARTLAEAHGGRLTLTSVPGQGTTATLTLPLSSTS</sequence>
<dbReference type="PROSITE" id="PS50109">
    <property type="entry name" value="HIS_KIN"/>
    <property type="match status" value="1"/>
</dbReference>
<protein>
    <recommendedName>
        <fullName evidence="2">histidine kinase</fullName>
        <ecNumber evidence="2">2.7.13.3</ecNumber>
    </recommendedName>
</protein>
<accession>A0ABQ2SGZ4</accession>
<comment type="caution">
    <text evidence="8">The sequence shown here is derived from an EMBL/GenBank/DDBJ whole genome shotgun (WGS) entry which is preliminary data.</text>
</comment>
<evidence type="ECO:0000259" key="7">
    <source>
        <dbReference type="PROSITE" id="PS50109"/>
    </source>
</evidence>
<dbReference type="SMART" id="SM00387">
    <property type="entry name" value="HATPase_c"/>
    <property type="match status" value="1"/>
</dbReference>
<dbReference type="Gene3D" id="3.30.565.10">
    <property type="entry name" value="Histidine kinase-like ATPase, C-terminal domain"/>
    <property type="match status" value="1"/>
</dbReference>
<keyword evidence="9" id="KW-1185">Reference proteome</keyword>
<dbReference type="InterPro" id="IPR003661">
    <property type="entry name" value="HisK_dim/P_dom"/>
</dbReference>
<evidence type="ECO:0000256" key="2">
    <source>
        <dbReference type="ARBA" id="ARBA00012438"/>
    </source>
</evidence>
<dbReference type="PANTHER" id="PTHR43711:SF1">
    <property type="entry name" value="HISTIDINE KINASE 1"/>
    <property type="match status" value="1"/>
</dbReference>
<evidence type="ECO:0000313" key="8">
    <source>
        <dbReference type="EMBL" id="GGS25834.1"/>
    </source>
</evidence>
<dbReference type="SUPFAM" id="SSF55874">
    <property type="entry name" value="ATPase domain of HSP90 chaperone/DNA topoisomerase II/histidine kinase"/>
    <property type="match status" value="1"/>
</dbReference>
<dbReference type="SUPFAM" id="SSF47384">
    <property type="entry name" value="Homodimeric domain of signal transducing histidine kinase"/>
    <property type="match status" value="1"/>
</dbReference>
<evidence type="ECO:0000256" key="4">
    <source>
        <dbReference type="ARBA" id="ARBA00022679"/>
    </source>
</evidence>
<keyword evidence="6" id="KW-0902">Two-component regulatory system</keyword>
<evidence type="ECO:0000313" key="9">
    <source>
        <dbReference type="Proteomes" id="UP000620633"/>
    </source>
</evidence>
<dbReference type="InterPro" id="IPR036890">
    <property type="entry name" value="HATPase_C_sf"/>
</dbReference>
<evidence type="ECO:0000256" key="3">
    <source>
        <dbReference type="ARBA" id="ARBA00022553"/>
    </source>
</evidence>
<dbReference type="Proteomes" id="UP000620633">
    <property type="component" value="Unassembled WGS sequence"/>
</dbReference>
<evidence type="ECO:0000256" key="6">
    <source>
        <dbReference type="ARBA" id="ARBA00023012"/>
    </source>
</evidence>
<dbReference type="InterPro" id="IPR003594">
    <property type="entry name" value="HATPase_dom"/>
</dbReference>
<dbReference type="InterPro" id="IPR005467">
    <property type="entry name" value="His_kinase_dom"/>
</dbReference>
<dbReference type="InterPro" id="IPR036097">
    <property type="entry name" value="HisK_dim/P_sf"/>
</dbReference>
<dbReference type="PANTHER" id="PTHR43711">
    <property type="entry name" value="TWO-COMPONENT HISTIDINE KINASE"/>
    <property type="match status" value="1"/>
</dbReference>
<organism evidence="8 9">
    <name type="scientific">Deinococcus knuensis</name>
    <dbReference type="NCBI Taxonomy" id="1837380"/>
    <lineage>
        <taxon>Bacteria</taxon>
        <taxon>Thermotogati</taxon>
        <taxon>Deinococcota</taxon>
        <taxon>Deinococci</taxon>
        <taxon>Deinococcales</taxon>
        <taxon>Deinococcaceae</taxon>
        <taxon>Deinococcus</taxon>
    </lineage>
</organism>
<dbReference type="InterPro" id="IPR050736">
    <property type="entry name" value="Sensor_HK_Regulatory"/>
</dbReference>
<evidence type="ECO:0000256" key="1">
    <source>
        <dbReference type="ARBA" id="ARBA00000085"/>
    </source>
</evidence>
<evidence type="ECO:0000256" key="5">
    <source>
        <dbReference type="ARBA" id="ARBA00022777"/>
    </source>
</evidence>
<name>A0ABQ2SGZ4_9DEIO</name>
<proteinExistence type="predicted"/>
<keyword evidence="4" id="KW-0808">Transferase</keyword>
<comment type="catalytic activity">
    <reaction evidence="1">
        <text>ATP + protein L-histidine = ADP + protein N-phospho-L-histidine.</text>
        <dbReference type="EC" id="2.7.13.3"/>
    </reaction>
</comment>
<dbReference type="CDD" id="cd00082">
    <property type="entry name" value="HisKA"/>
    <property type="match status" value="1"/>
</dbReference>
<dbReference type="EMBL" id="BMQO01000005">
    <property type="protein sequence ID" value="GGS25834.1"/>
    <property type="molecule type" value="Genomic_DNA"/>
</dbReference>
<feature type="domain" description="Histidine kinase" evidence="7">
    <location>
        <begin position="18"/>
        <end position="241"/>
    </location>
</feature>
<dbReference type="InterPro" id="IPR004358">
    <property type="entry name" value="Sig_transdc_His_kin-like_C"/>
</dbReference>
<dbReference type="CDD" id="cd00075">
    <property type="entry name" value="HATPase"/>
    <property type="match status" value="1"/>
</dbReference>
<dbReference type="SMART" id="SM00388">
    <property type="entry name" value="HisKA"/>
    <property type="match status" value="1"/>
</dbReference>
<reference evidence="9" key="1">
    <citation type="journal article" date="2019" name="Int. J. Syst. Evol. Microbiol.">
        <title>The Global Catalogue of Microorganisms (GCM) 10K type strain sequencing project: providing services to taxonomists for standard genome sequencing and annotation.</title>
        <authorList>
            <consortium name="The Broad Institute Genomics Platform"/>
            <consortium name="The Broad Institute Genome Sequencing Center for Infectious Disease"/>
            <person name="Wu L."/>
            <person name="Ma J."/>
        </authorList>
    </citation>
    <scope>NUCLEOTIDE SEQUENCE [LARGE SCALE GENOMIC DNA]</scope>
    <source>
        <strain evidence="9">JCM 31406</strain>
    </source>
</reference>
<dbReference type="Pfam" id="PF02518">
    <property type="entry name" value="HATPase_c"/>
    <property type="match status" value="1"/>
</dbReference>
<dbReference type="PRINTS" id="PR00344">
    <property type="entry name" value="BCTRLSENSOR"/>
</dbReference>
<keyword evidence="3" id="KW-0597">Phosphoprotein</keyword>
<dbReference type="Gene3D" id="1.10.287.130">
    <property type="match status" value="1"/>
</dbReference>
<dbReference type="Pfam" id="PF00512">
    <property type="entry name" value="HisKA"/>
    <property type="match status" value="1"/>
</dbReference>
<keyword evidence="5" id="KW-0418">Kinase</keyword>